<name>A0A644VY46_9ZZZZ</name>
<dbReference type="PANTHER" id="PTHR48100:SF1">
    <property type="entry name" value="HISTIDINE PHOSPHATASE FAMILY PROTEIN-RELATED"/>
    <property type="match status" value="1"/>
</dbReference>
<proteinExistence type="predicted"/>
<dbReference type="Pfam" id="PF00300">
    <property type="entry name" value="His_Phos_1"/>
    <property type="match status" value="1"/>
</dbReference>
<dbReference type="SUPFAM" id="SSF53254">
    <property type="entry name" value="Phosphoglycerate mutase-like"/>
    <property type="match status" value="1"/>
</dbReference>
<accession>A0A644VY46</accession>
<reference evidence="1" key="1">
    <citation type="submission" date="2019-08" db="EMBL/GenBank/DDBJ databases">
        <authorList>
            <person name="Kucharzyk K."/>
            <person name="Murdoch R.W."/>
            <person name="Higgins S."/>
            <person name="Loffler F."/>
        </authorList>
    </citation>
    <scope>NUCLEOTIDE SEQUENCE</scope>
</reference>
<dbReference type="SMART" id="SM00855">
    <property type="entry name" value="PGAM"/>
    <property type="match status" value="1"/>
</dbReference>
<dbReference type="EC" id="3.1.3.3" evidence="1"/>
<dbReference type="PANTHER" id="PTHR48100">
    <property type="entry name" value="BROAD-SPECIFICITY PHOSPHATASE YOR283W-RELATED"/>
    <property type="match status" value="1"/>
</dbReference>
<dbReference type="InterPro" id="IPR013078">
    <property type="entry name" value="His_Pase_superF_clade-1"/>
</dbReference>
<dbReference type="CDD" id="cd07067">
    <property type="entry name" value="HP_PGM_like"/>
    <property type="match status" value="1"/>
</dbReference>
<dbReference type="InterPro" id="IPR029033">
    <property type="entry name" value="His_PPase_superfam"/>
</dbReference>
<dbReference type="GO" id="GO:0005737">
    <property type="term" value="C:cytoplasm"/>
    <property type="evidence" value="ECO:0007669"/>
    <property type="project" value="TreeGrafter"/>
</dbReference>
<comment type="caution">
    <text evidence="1">The sequence shown here is derived from an EMBL/GenBank/DDBJ whole genome shotgun (WGS) entry which is preliminary data.</text>
</comment>
<dbReference type="GO" id="GO:0009236">
    <property type="term" value="P:cobalamin biosynthetic process"/>
    <property type="evidence" value="ECO:0007669"/>
    <property type="project" value="InterPro"/>
</dbReference>
<dbReference type="NCBIfam" id="TIGR03162">
    <property type="entry name" value="ribazole_cobC"/>
    <property type="match status" value="1"/>
</dbReference>
<dbReference type="InterPro" id="IPR017578">
    <property type="entry name" value="Ribazole_CobC"/>
</dbReference>
<sequence>MDVKGIIYLIRHTKTVAEEGICYGRLDLTTAGCFDEQASIIRRKMEGVPVGKIYSSPLRRCKQLAHTIGKKVICDNRIAEMDFGDWEGLSWNEIFLREDGKRWFADYLNVRCPGGESFRDLCKRVKLFAEEIPLDAKSTVIVTHSGVIRSFLAAMDILPEEEIFTVDIAYGQIVKIENREFELI</sequence>
<dbReference type="AlphaFoldDB" id="A0A644VY46"/>
<dbReference type="GO" id="GO:0043755">
    <property type="term" value="F:alpha-ribazole phosphatase activity"/>
    <property type="evidence" value="ECO:0007669"/>
    <property type="project" value="InterPro"/>
</dbReference>
<dbReference type="InterPro" id="IPR050275">
    <property type="entry name" value="PGM_Phosphatase"/>
</dbReference>
<protein>
    <submittedName>
        <fullName evidence="1">Putative phosphoserine phosphatase 2</fullName>
        <ecNumber evidence="1">3.1.3.3</ecNumber>
    </submittedName>
</protein>
<gene>
    <name evidence="1" type="primary">pspB_2</name>
    <name evidence="1" type="ORF">SDC9_42519</name>
</gene>
<dbReference type="Gene3D" id="3.40.50.1240">
    <property type="entry name" value="Phosphoglycerate mutase-like"/>
    <property type="match status" value="1"/>
</dbReference>
<keyword evidence="1" id="KW-0378">Hydrolase</keyword>
<dbReference type="EMBL" id="VSSQ01000505">
    <property type="protein sequence ID" value="MPL96341.1"/>
    <property type="molecule type" value="Genomic_DNA"/>
</dbReference>
<evidence type="ECO:0000313" key="1">
    <source>
        <dbReference type="EMBL" id="MPL96341.1"/>
    </source>
</evidence>
<organism evidence="1">
    <name type="scientific">bioreactor metagenome</name>
    <dbReference type="NCBI Taxonomy" id="1076179"/>
    <lineage>
        <taxon>unclassified sequences</taxon>
        <taxon>metagenomes</taxon>
        <taxon>ecological metagenomes</taxon>
    </lineage>
</organism>